<evidence type="ECO:0000256" key="10">
    <source>
        <dbReference type="ARBA" id="ARBA00023136"/>
    </source>
</evidence>
<evidence type="ECO:0000256" key="7">
    <source>
        <dbReference type="ARBA" id="ARBA00023065"/>
    </source>
</evidence>
<comment type="similarity">
    <text evidence="2">Belongs to the eukaryotic mitochondrial porin family.</text>
</comment>
<dbReference type="Pfam" id="PF01459">
    <property type="entry name" value="Porin_3"/>
    <property type="match status" value="1"/>
</dbReference>
<dbReference type="eggNOG" id="KOG3126">
    <property type="taxonomic scope" value="Eukaryota"/>
</dbReference>
<evidence type="ECO:0000256" key="3">
    <source>
        <dbReference type="ARBA" id="ARBA00022448"/>
    </source>
</evidence>
<dbReference type="Proteomes" id="UP000001357">
    <property type="component" value="Unassembled WGS sequence"/>
</dbReference>
<dbReference type="GeneID" id="5895767"/>
<protein>
    <submittedName>
        <fullName evidence="11">Uncharacterized protein</fullName>
    </submittedName>
</protein>
<dbReference type="RefSeq" id="XP_001750517.1">
    <property type="nucleotide sequence ID" value="XM_001750465.1"/>
</dbReference>
<keyword evidence="6" id="KW-1000">Mitochondrion outer membrane</keyword>
<sequence length="278" mass="28852">MAPPKAGDITRAANDLFSDDFGGAENKLTLKSTAANGVALKVEGARSNASGAVNALLETKYTHKPTGVSIKEKWTTKNVVATEIGVANKVVAGSDATLCANFVPNAGIQDLKLKTALKKDAFTATMDVTQKAINATTCFGYKNFLFGVSSNISLGTFAPSGTKFTVGYREGDLIVGTSITDAAKVDGSIFHAVNPAVQAGVQFGWNRTSGATSLAVAAQKRLDATSFAKVKINTAMDINASYVVAVRPGVLLRLSADIAGNALASDKHQVGLHLTLSQ</sequence>
<dbReference type="GO" id="GO:0005741">
    <property type="term" value="C:mitochondrial outer membrane"/>
    <property type="evidence" value="ECO:0000318"/>
    <property type="project" value="GO_Central"/>
</dbReference>
<evidence type="ECO:0000256" key="6">
    <source>
        <dbReference type="ARBA" id="ARBA00022787"/>
    </source>
</evidence>
<dbReference type="InterPro" id="IPR027246">
    <property type="entry name" value="Porin_Euk/Tom40"/>
</dbReference>
<evidence type="ECO:0000256" key="1">
    <source>
        <dbReference type="ARBA" id="ARBA00004294"/>
    </source>
</evidence>
<evidence type="ECO:0000313" key="12">
    <source>
        <dbReference type="Proteomes" id="UP000001357"/>
    </source>
</evidence>
<keyword evidence="9" id="KW-0496">Mitochondrion</keyword>
<dbReference type="FunCoup" id="A9VCR5">
    <property type="interactions" value="1513"/>
</dbReference>
<dbReference type="CDD" id="cd07306">
    <property type="entry name" value="Porin3_VDAC"/>
    <property type="match status" value="1"/>
</dbReference>
<keyword evidence="12" id="KW-1185">Reference proteome</keyword>
<proteinExistence type="inferred from homology"/>
<dbReference type="FunFam" id="2.40.160.10:FF:000012">
    <property type="entry name" value="Voltage-dependent anion-selective channel"/>
    <property type="match status" value="1"/>
</dbReference>
<keyword evidence="3" id="KW-0813">Transport</keyword>
<evidence type="ECO:0000256" key="9">
    <source>
        <dbReference type="ARBA" id="ARBA00023128"/>
    </source>
</evidence>
<reference evidence="11 12" key="1">
    <citation type="journal article" date="2008" name="Nature">
        <title>The genome of the choanoflagellate Monosiga brevicollis and the origin of metazoans.</title>
        <authorList>
            <consortium name="JGI Sequencing"/>
            <person name="King N."/>
            <person name="Westbrook M.J."/>
            <person name="Young S.L."/>
            <person name="Kuo A."/>
            <person name="Abedin M."/>
            <person name="Chapman J."/>
            <person name="Fairclough S."/>
            <person name="Hellsten U."/>
            <person name="Isogai Y."/>
            <person name="Letunic I."/>
            <person name="Marr M."/>
            <person name="Pincus D."/>
            <person name="Putnam N."/>
            <person name="Rokas A."/>
            <person name="Wright K.J."/>
            <person name="Zuzow R."/>
            <person name="Dirks W."/>
            <person name="Good M."/>
            <person name="Goodstein D."/>
            <person name="Lemons D."/>
            <person name="Li W."/>
            <person name="Lyons J.B."/>
            <person name="Morris A."/>
            <person name="Nichols S."/>
            <person name="Richter D.J."/>
            <person name="Salamov A."/>
            <person name="Bork P."/>
            <person name="Lim W.A."/>
            <person name="Manning G."/>
            <person name="Miller W.T."/>
            <person name="McGinnis W."/>
            <person name="Shapiro H."/>
            <person name="Tjian R."/>
            <person name="Grigoriev I.V."/>
            <person name="Rokhsar D."/>
        </authorList>
    </citation>
    <scope>NUCLEOTIDE SEQUENCE [LARGE SCALE GENOMIC DNA]</scope>
    <source>
        <strain evidence="12">MX1 / ATCC 50154</strain>
    </source>
</reference>
<organism evidence="11 12">
    <name type="scientific">Monosiga brevicollis</name>
    <name type="common">Choanoflagellate</name>
    <dbReference type="NCBI Taxonomy" id="81824"/>
    <lineage>
        <taxon>Eukaryota</taxon>
        <taxon>Choanoflagellata</taxon>
        <taxon>Craspedida</taxon>
        <taxon>Salpingoecidae</taxon>
        <taxon>Monosiga</taxon>
    </lineage>
</organism>
<dbReference type="PRINTS" id="PR00185">
    <property type="entry name" value="EUKARYTPORIN"/>
</dbReference>
<dbReference type="InterPro" id="IPR001925">
    <property type="entry name" value="Porin_Euk"/>
</dbReference>
<dbReference type="PANTHER" id="PTHR11743">
    <property type="entry name" value="VOLTAGE-DEPENDENT ANION-SELECTIVE CHANNEL"/>
    <property type="match status" value="1"/>
</dbReference>
<evidence type="ECO:0000256" key="5">
    <source>
        <dbReference type="ARBA" id="ARBA00022692"/>
    </source>
</evidence>
<keyword evidence="5" id="KW-0812">Transmembrane</keyword>
<dbReference type="KEGG" id="mbr:MONBRDRAFT_39185"/>
<evidence type="ECO:0000256" key="4">
    <source>
        <dbReference type="ARBA" id="ARBA00022452"/>
    </source>
</evidence>
<gene>
    <name evidence="11" type="ORF">MONBRDRAFT_39185</name>
</gene>
<keyword evidence="4" id="KW-1134">Transmembrane beta strand</keyword>
<dbReference type="STRING" id="81824.A9VCR5"/>
<dbReference type="InParanoid" id="A9VCR5"/>
<dbReference type="AlphaFoldDB" id="A9VCR5"/>
<evidence type="ECO:0000313" key="11">
    <source>
        <dbReference type="EMBL" id="EDQ84731.1"/>
    </source>
</evidence>
<name>A9VCR5_MONBE</name>
<keyword evidence="10" id="KW-0472">Membrane</keyword>
<accession>A9VCR5</accession>
<dbReference type="EMBL" id="CH991582">
    <property type="protein sequence ID" value="EDQ84731.1"/>
    <property type="molecule type" value="Genomic_DNA"/>
</dbReference>
<keyword evidence="7" id="KW-0406">Ion transport</keyword>
<dbReference type="PANTHER" id="PTHR11743:SF70">
    <property type="entry name" value="GH26960P-RELATED"/>
    <property type="match status" value="1"/>
</dbReference>
<comment type="subcellular location">
    <subcellularLocation>
        <location evidence="1">Mitochondrion outer membrane</location>
    </subcellularLocation>
</comment>
<dbReference type="GO" id="GO:0015288">
    <property type="term" value="F:porin activity"/>
    <property type="evidence" value="ECO:0007669"/>
    <property type="project" value="UniProtKB-KW"/>
</dbReference>
<evidence type="ECO:0000256" key="8">
    <source>
        <dbReference type="ARBA" id="ARBA00023114"/>
    </source>
</evidence>
<dbReference type="GO" id="GO:0008308">
    <property type="term" value="F:voltage-gated monoatomic anion channel activity"/>
    <property type="evidence" value="ECO:0000318"/>
    <property type="project" value="GO_Central"/>
</dbReference>
<evidence type="ECO:0000256" key="2">
    <source>
        <dbReference type="ARBA" id="ARBA00007780"/>
    </source>
</evidence>
<dbReference type="OMA" id="QLDCKTM"/>
<keyword evidence="8" id="KW-0626">Porin</keyword>
<dbReference type="InterPro" id="IPR023614">
    <property type="entry name" value="Porin_dom_sf"/>
</dbReference>
<dbReference type="GO" id="GO:0046930">
    <property type="term" value="C:pore complex"/>
    <property type="evidence" value="ECO:0007669"/>
    <property type="project" value="UniProtKB-KW"/>
</dbReference>
<dbReference type="Gene3D" id="2.40.160.10">
    <property type="entry name" value="Porin"/>
    <property type="match status" value="1"/>
</dbReference>